<dbReference type="AlphaFoldDB" id="A0A1Y6CU92"/>
<accession>A0A1Y6CU92</accession>
<dbReference type="RefSeq" id="WP_132325376.1">
    <property type="nucleotide sequence ID" value="NZ_FWZT01000032.1"/>
</dbReference>
<keyword evidence="2" id="KW-1185">Reference proteome</keyword>
<evidence type="ECO:0000313" key="1">
    <source>
        <dbReference type="EMBL" id="SMF78388.1"/>
    </source>
</evidence>
<gene>
    <name evidence="1" type="ORF">SAMN06296036_13256</name>
</gene>
<organism evidence="1 2">
    <name type="scientific">Pseudobacteriovorax antillogorgiicola</name>
    <dbReference type="NCBI Taxonomy" id="1513793"/>
    <lineage>
        <taxon>Bacteria</taxon>
        <taxon>Pseudomonadati</taxon>
        <taxon>Bdellovibrionota</taxon>
        <taxon>Oligoflexia</taxon>
        <taxon>Oligoflexales</taxon>
        <taxon>Pseudobacteriovoracaceae</taxon>
        <taxon>Pseudobacteriovorax</taxon>
    </lineage>
</organism>
<proteinExistence type="predicted"/>
<dbReference type="EMBL" id="FWZT01000032">
    <property type="protein sequence ID" value="SMF78388.1"/>
    <property type="molecule type" value="Genomic_DNA"/>
</dbReference>
<dbReference type="Proteomes" id="UP000192907">
    <property type="component" value="Unassembled WGS sequence"/>
</dbReference>
<sequence length="393" mass="45211">MTDKLRKVRIDQFKSEIKSELDLIEKPKEKINHCLKQISVLAKEDSTLLQARRFIYIVFCLTLHERNGGLRDSQMENLFEIANALCQVLGIKPIRSQLAFLYGELHLVRSQILLKKGNVWGALWQQQMSKHLSGKHAPGGEGFQYLALALRTMRLGHSHEALGYFELAEKSKISRAAFERARIGRLRCLRLSNRFDEFSYLLESTEVDEAGSGLDLEVQWEQACYEAFQTNSIAAIMKLLKKSKPHYIGTYVFEGYLWSRAVQSERWMPHFSKIESLYRNPNFNISANSQLYRTCQALEYAYEPGMTMALKLDKLGQIMESVEKFHNIDKILLSLLAVARCLVRINGYFLARALLNEYRSLSIKLSQGSSHDVLNLAGDLFQSKWLEKMGTNR</sequence>
<name>A0A1Y6CU92_9BACT</name>
<evidence type="ECO:0000313" key="2">
    <source>
        <dbReference type="Proteomes" id="UP000192907"/>
    </source>
</evidence>
<reference evidence="2" key="1">
    <citation type="submission" date="2017-04" db="EMBL/GenBank/DDBJ databases">
        <authorList>
            <person name="Varghese N."/>
            <person name="Submissions S."/>
        </authorList>
    </citation>
    <scope>NUCLEOTIDE SEQUENCE [LARGE SCALE GENOMIC DNA]</scope>
    <source>
        <strain evidence="2">RKEM611</strain>
    </source>
</reference>
<dbReference type="STRING" id="1513793.SAMN06296036_13256"/>
<protein>
    <submittedName>
        <fullName evidence="1">Uncharacterized protein</fullName>
    </submittedName>
</protein>